<protein>
    <submittedName>
        <fullName evidence="5">Helix-turn-helix transcriptional regulator</fullName>
    </submittedName>
</protein>
<dbReference type="InterPro" id="IPR014710">
    <property type="entry name" value="RmlC-like_jellyroll"/>
</dbReference>
<evidence type="ECO:0000313" key="5">
    <source>
        <dbReference type="EMBL" id="HIV03517.1"/>
    </source>
</evidence>
<keyword evidence="2" id="KW-0238">DNA-binding</keyword>
<keyword evidence="1" id="KW-0805">Transcription regulation</keyword>
<dbReference type="PROSITE" id="PS00041">
    <property type="entry name" value="HTH_ARAC_FAMILY_1"/>
    <property type="match status" value="1"/>
</dbReference>
<dbReference type="InterPro" id="IPR009057">
    <property type="entry name" value="Homeodomain-like_sf"/>
</dbReference>
<dbReference type="PANTHER" id="PTHR43280">
    <property type="entry name" value="ARAC-FAMILY TRANSCRIPTIONAL REGULATOR"/>
    <property type="match status" value="1"/>
</dbReference>
<evidence type="ECO:0000256" key="1">
    <source>
        <dbReference type="ARBA" id="ARBA00023015"/>
    </source>
</evidence>
<feature type="domain" description="HTH araC/xylS-type" evidence="4">
    <location>
        <begin position="180"/>
        <end position="278"/>
    </location>
</feature>
<keyword evidence="3" id="KW-0804">Transcription</keyword>
<reference evidence="5" key="1">
    <citation type="submission" date="2020-10" db="EMBL/GenBank/DDBJ databases">
        <authorList>
            <person name="Gilroy R."/>
        </authorList>
    </citation>
    <scope>NUCLEOTIDE SEQUENCE</scope>
    <source>
        <strain evidence="5">4920</strain>
    </source>
</reference>
<dbReference type="EMBL" id="DVOF01000242">
    <property type="protein sequence ID" value="HIV03517.1"/>
    <property type="molecule type" value="Genomic_DNA"/>
</dbReference>
<dbReference type="SMART" id="SM00342">
    <property type="entry name" value="HTH_ARAC"/>
    <property type="match status" value="1"/>
</dbReference>
<reference evidence="5" key="2">
    <citation type="journal article" date="2021" name="PeerJ">
        <title>Extensive microbial diversity within the chicken gut microbiome revealed by metagenomics and culture.</title>
        <authorList>
            <person name="Gilroy R."/>
            <person name="Ravi A."/>
            <person name="Getino M."/>
            <person name="Pursley I."/>
            <person name="Horton D.L."/>
            <person name="Alikhan N.F."/>
            <person name="Baker D."/>
            <person name="Gharbi K."/>
            <person name="Hall N."/>
            <person name="Watson M."/>
            <person name="Adriaenssens E.M."/>
            <person name="Foster-Nyarko E."/>
            <person name="Jarju S."/>
            <person name="Secka A."/>
            <person name="Antonio M."/>
            <person name="Oren A."/>
            <person name="Chaudhuri R.R."/>
            <person name="La Ragione R."/>
            <person name="Hildebrand F."/>
            <person name="Pallen M.J."/>
        </authorList>
    </citation>
    <scope>NUCLEOTIDE SEQUENCE</scope>
    <source>
        <strain evidence="5">4920</strain>
    </source>
</reference>
<dbReference type="PROSITE" id="PS01124">
    <property type="entry name" value="HTH_ARAC_FAMILY_2"/>
    <property type="match status" value="1"/>
</dbReference>
<dbReference type="InterPro" id="IPR018062">
    <property type="entry name" value="HTH_AraC-typ_CS"/>
</dbReference>
<accession>A0A9D1NJ54</accession>
<dbReference type="SUPFAM" id="SSF51215">
    <property type="entry name" value="Regulatory protein AraC"/>
    <property type="match status" value="1"/>
</dbReference>
<dbReference type="Pfam" id="PF02311">
    <property type="entry name" value="AraC_binding"/>
    <property type="match status" value="1"/>
</dbReference>
<dbReference type="Gene3D" id="2.60.120.10">
    <property type="entry name" value="Jelly Rolls"/>
    <property type="match status" value="1"/>
</dbReference>
<dbReference type="GO" id="GO:0003700">
    <property type="term" value="F:DNA-binding transcription factor activity"/>
    <property type="evidence" value="ECO:0007669"/>
    <property type="project" value="InterPro"/>
</dbReference>
<sequence length="284" mass="32594">MEKNQYGKYSQKFYYVSRNYESTFLKANFAGVTFPTRNFRVHDPCLKFHVFEYVKAGRVCVETNGKQYVAGPGDIYVLKKGLNVEYYTPENEAVEKIWFNMRGRLLDKLFEAYELTDEVLVAHCDVENEINKIHSALQSSISSAAVTCKLALSVHEIIMKISLASQQLDLSFNPASGEAEKLKDFLDARIYFKTSLGFIANYEKMTDKYIIRVFKEKYGITPYAYLIQKRMEAAQELLRSTELSVKDIAAKLAFSDGNYFSRAFKKHTGVSPVEYRRQNGNAAR</sequence>
<dbReference type="InterPro" id="IPR020449">
    <property type="entry name" value="Tscrpt_reg_AraC-type_HTH"/>
</dbReference>
<dbReference type="InterPro" id="IPR018060">
    <property type="entry name" value="HTH_AraC"/>
</dbReference>
<dbReference type="SUPFAM" id="SSF46689">
    <property type="entry name" value="Homeodomain-like"/>
    <property type="match status" value="1"/>
</dbReference>
<dbReference type="InterPro" id="IPR003313">
    <property type="entry name" value="AraC-bd"/>
</dbReference>
<evidence type="ECO:0000256" key="3">
    <source>
        <dbReference type="ARBA" id="ARBA00023163"/>
    </source>
</evidence>
<comment type="caution">
    <text evidence="5">The sequence shown here is derived from an EMBL/GenBank/DDBJ whole genome shotgun (WGS) entry which is preliminary data.</text>
</comment>
<evidence type="ECO:0000259" key="4">
    <source>
        <dbReference type="PROSITE" id="PS01124"/>
    </source>
</evidence>
<evidence type="ECO:0000256" key="2">
    <source>
        <dbReference type="ARBA" id="ARBA00023125"/>
    </source>
</evidence>
<dbReference type="Proteomes" id="UP000886743">
    <property type="component" value="Unassembled WGS sequence"/>
</dbReference>
<gene>
    <name evidence="5" type="ORF">IAC74_08070</name>
</gene>
<dbReference type="Pfam" id="PF12833">
    <property type="entry name" value="HTH_18"/>
    <property type="match status" value="1"/>
</dbReference>
<dbReference type="AlphaFoldDB" id="A0A9D1NJ54"/>
<dbReference type="PANTHER" id="PTHR43280:SF2">
    <property type="entry name" value="HTH-TYPE TRANSCRIPTIONAL REGULATOR EXSA"/>
    <property type="match status" value="1"/>
</dbReference>
<dbReference type="PRINTS" id="PR00032">
    <property type="entry name" value="HTHARAC"/>
</dbReference>
<organism evidence="5 6">
    <name type="scientific">Candidatus Aphodoplasma excrementigallinarum</name>
    <dbReference type="NCBI Taxonomy" id="2840673"/>
    <lineage>
        <taxon>Bacteria</taxon>
        <taxon>Bacillati</taxon>
        <taxon>Bacillota</taxon>
        <taxon>Clostridia</taxon>
        <taxon>Eubacteriales</taxon>
        <taxon>Candidatus Aphodoplasma</taxon>
    </lineage>
</organism>
<evidence type="ECO:0000313" key="6">
    <source>
        <dbReference type="Proteomes" id="UP000886743"/>
    </source>
</evidence>
<dbReference type="Gene3D" id="1.10.10.60">
    <property type="entry name" value="Homeodomain-like"/>
    <property type="match status" value="2"/>
</dbReference>
<dbReference type="InterPro" id="IPR037923">
    <property type="entry name" value="HTH-like"/>
</dbReference>
<dbReference type="GO" id="GO:0043565">
    <property type="term" value="F:sequence-specific DNA binding"/>
    <property type="evidence" value="ECO:0007669"/>
    <property type="project" value="InterPro"/>
</dbReference>
<proteinExistence type="predicted"/>
<name>A0A9D1NJ54_9FIRM</name>